<reference evidence="3" key="1">
    <citation type="submission" date="2023-07" db="EMBL/GenBank/DDBJ databases">
        <title>30 novel species of actinomycetes from the DSMZ collection.</title>
        <authorList>
            <person name="Nouioui I."/>
        </authorList>
    </citation>
    <scope>NUCLEOTIDE SEQUENCE [LARGE SCALE GENOMIC DNA]</scope>
    <source>
        <strain evidence="3">DSM 44938</strain>
    </source>
</reference>
<keyword evidence="3" id="KW-1185">Reference proteome</keyword>
<dbReference type="EMBL" id="JAVREL010000008">
    <property type="protein sequence ID" value="MDT0344020.1"/>
    <property type="molecule type" value="Genomic_DNA"/>
</dbReference>
<feature type="compositionally biased region" description="Basic residues" evidence="1">
    <location>
        <begin position="211"/>
        <end position="221"/>
    </location>
</feature>
<accession>A0ABU2MR59</accession>
<feature type="compositionally biased region" description="Basic and acidic residues" evidence="1">
    <location>
        <begin position="277"/>
        <end position="286"/>
    </location>
</feature>
<feature type="region of interest" description="Disordered" evidence="1">
    <location>
        <begin position="178"/>
        <end position="290"/>
    </location>
</feature>
<sequence>MADMPLAQHEPAQREMAARLAAFTAELRAVTSALDPEDGWYAAFARRSAEELGAWLAGRELPPWDVVADLLQDLAGSRGPAVAEQAGLRLRAGYEAAARAQDALPGSRESLTRRLGELDRTERACRLRERQLAAALDAARQAGQPGEADRLGTLRLWAQDDEERLLSRRAELRARLAQLGQRATAPPASGTAQAGEPAAREAAAREAAPPKARKPARKPRGARFAGLEEEAAPSAAPPAVPLPEPAAPEATPMPSGSRFAGALREAPAKAGRKRRATPTEEDREVARQTARQLRQLRSEGQSGAAHILLCATAGGPPVQLPVVLAELERTGLASDMAMLLWEAASLPPGPLAAAAEALAAAGRERDCGQLLRQGAARPAREAGTIAAELHAAGHVSEAVTLLAALVQARTAEEAAAAATSAPDVVVPLLLDAARQVSPRHHYAVTSELRRAGVA</sequence>
<name>A0ABU2MR59_9ACTN</name>
<evidence type="ECO:0008006" key="4">
    <source>
        <dbReference type="Google" id="ProtNLM"/>
    </source>
</evidence>
<dbReference type="Proteomes" id="UP001183246">
    <property type="component" value="Unassembled WGS sequence"/>
</dbReference>
<dbReference type="RefSeq" id="WP_311705155.1">
    <property type="nucleotide sequence ID" value="NZ_JAVREL010000008.1"/>
</dbReference>
<evidence type="ECO:0000313" key="3">
    <source>
        <dbReference type="Proteomes" id="UP001183246"/>
    </source>
</evidence>
<protein>
    <recommendedName>
        <fullName evidence="4">UL36 very large tegument protein</fullName>
    </recommendedName>
</protein>
<evidence type="ECO:0000313" key="2">
    <source>
        <dbReference type="EMBL" id="MDT0344020.1"/>
    </source>
</evidence>
<evidence type="ECO:0000256" key="1">
    <source>
        <dbReference type="SAM" id="MobiDB-lite"/>
    </source>
</evidence>
<organism evidence="2 3">
    <name type="scientific">Streptomyces litchfieldiae</name>
    <dbReference type="NCBI Taxonomy" id="3075543"/>
    <lineage>
        <taxon>Bacteria</taxon>
        <taxon>Bacillati</taxon>
        <taxon>Actinomycetota</taxon>
        <taxon>Actinomycetes</taxon>
        <taxon>Kitasatosporales</taxon>
        <taxon>Streptomycetaceae</taxon>
        <taxon>Streptomyces</taxon>
    </lineage>
</organism>
<feature type="compositionally biased region" description="Pro residues" evidence="1">
    <location>
        <begin position="235"/>
        <end position="246"/>
    </location>
</feature>
<gene>
    <name evidence="2" type="ORF">RM590_15540</name>
</gene>
<proteinExistence type="predicted"/>
<comment type="caution">
    <text evidence="2">The sequence shown here is derived from an EMBL/GenBank/DDBJ whole genome shotgun (WGS) entry which is preliminary data.</text>
</comment>